<keyword evidence="2" id="KW-0732">Signal</keyword>
<evidence type="ECO:0000256" key="2">
    <source>
        <dbReference type="SAM" id="SignalP"/>
    </source>
</evidence>
<evidence type="ECO:0000256" key="1">
    <source>
        <dbReference type="SAM" id="MobiDB-lite"/>
    </source>
</evidence>
<proteinExistence type="predicted"/>
<feature type="chain" id="PRO_5011754979" evidence="2">
    <location>
        <begin position="24"/>
        <end position="292"/>
    </location>
</feature>
<feature type="compositionally biased region" description="Pro residues" evidence="1">
    <location>
        <begin position="43"/>
        <end position="54"/>
    </location>
</feature>
<dbReference type="AlphaFoldDB" id="A0A1H8KYX1"/>
<reference evidence="3 4" key="1">
    <citation type="submission" date="2016-10" db="EMBL/GenBank/DDBJ databases">
        <authorList>
            <person name="de Groot N.N."/>
        </authorList>
    </citation>
    <scope>NUCLEOTIDE SEQUENCE [LARGE SCALE GENOMIC DNA]</scope>
    <source>
        <strain evidence="3 4">DSM 8512</strain>
    </source>
</reference>
<evidence type="ECO:0000313" key="4">
    <source>
        <dbReference type="Proteomes" id="UP000199054"/>
    </source>
</evidence>
<feature type="compositionally biased region" description="Low complexity" evidence="1">
    <location>
        <begin position="193"/>
        <end position="202"/>
    </location>
</feature>
<feature type="compositionally biased region" description="Low complexity" evidence="1">
    <location>
        <begin position="28"/>
        <end position="42"/>
    </location>
</feature>
<feature type="compositionally biased region" description="Acidic residues" evidence="1">
    <location>
        <begin position="232"/>
        <end position="250"/>
    </location>
</feature>
<sequence>MLHGGVLSAAALAVLAILVPVSAPPVTEPESPDAAAAVDAGPPADPAPTDPTPVPTSAASQPESAADPAPPAATDRPGSDRPEAPSVDLPVGSEFARGGDIPPQLPAPLSRLPDRMGQADAPAVSAPAAEPAPVAVTTDDARPETSDTGSIRAASEGPEAVEGADVTRPEALGLPELPSLPGFAGASDPDSLPAGAEGGDAPPAQPEEPARPAPATPAPDMPEPVIAAPQMPEDEADDEEAGPEAETEMPEPDRPAAADTGQVVTPSPAMPAPALDLSLPPDLTDLQRLRRD</sequence>
<name>A0A1H8KYX1_9RHOB</name>
<organism evidence="3 4">
    <name type="scientific">Paracoccus alcaliphilus</name>
    <dbReference type="NCBI Taxonomy" id="34002"/>
    <lineage>
        <taxon>Bacteria</taxon>
        <taxon>Pseudomonadati</taxon>
        <taxon>Pseudomonadota</taxon>
        <taxon>Alphaproteobacteria</taxon>
        <taxon>Rhodobacterales</taxon>
        <taxon>Paracoccaceae</taxon>
        <taxon>Paracoccus</taxon>
    </lineage>
</organism>
<feature type="compositionally biased region" description="Low complexity" evidence="1">
    <location>
        <begin position="55"/>
        <end position="67"/>
    </location>
</feature>
<feature type="compositionally biased region" description="Low complexity" evidence="1">
    <location>
        <begin position="272"/>
        <end position="284"/>
    </location>
</feature>
<protein>
    <submittedName>
        <fullName evidence="3">DNA polymerase-3 subunit gamma/tau</fullName>
    </submittedName>
</protein>
<dbReference type="EMBL" id="FODE01000026">
    <property type="protein sequence ID" value="SEN98093.1"/>
    <property type="molecule type" value="Genomic_DNA"/>
</dbReference>
<feature type="signal peptide" evidence="2">
    <location>
        <begin position="1"/>
        <end position="23"/>
    </location>
</feature>
<gene>
    <name evidence="3" type="ORF">SAMN04489859_102621</name>
</gene>
<dbReference type="Proteomes" id="UP000199054">
    <property type="component" value="Unassembled WGS sequence"/>
</dbReference>
<keyword evidence="4" id="KW-1185">Reference proteome</keyword>
<feature type="region of interest" description="Disordered" evidence="1">
    <location>
        <begin position="23"/>
        <end position="292"/>
    </location>
</feature>
<feature type="compositionally biased region" description="Low complexity" evidence="1">
    <location>
        <begin position="119"/>
        <end position="136"/>
    </location>
</feature>
<feature type="compositionally biased region" description="Pro residues" evidence="1">
    <location>
        <begin position="203"/>
        <end position="222"/>
    </location>
</feature>
<evidence type="ECO:0000313" key="3">
    <source>
        <dbReference type="EMBL" id="SEN98093.1"/>
    </source>
</evidence>
<dbReference type="STRING" id="34002.SAMN04489859_102621"/>
<accession>A0A1H8KYX1</accession>